<gene>
    <name evidence="1" type="ORF">UU65_C0004G0084</name>
</gene>
<reference evidence="1 2" key="1">
    <citation type="journal article" date="2015" name="Nature">
        <title>rRNA introns, odd ribosomes, and small enigmatic genomes across a large radiation of phyla.</title>
        <authorList>
            <person name="Brown C.T."/>
            <person name="Hug L.A."/>
            <person name="Thomas B.C."/>
            <person name="Sharon I."/>
            <person name="Castelle C.J."/>
            <person name="Singh A."/>
            <person name="Wilkins M.J."/>
            <person name="Williams K.H."/>
            <person name="Banfield J.F."/>
        </authorList>
    </citation>
    <scope>NUCLEOTIDE SEQUENCE [LARGE SCALE GENOMIC DNA]</scope>
</reference>
<dbReference type="SUPFAM" id="SSF52540">
    <property type="entry name" value="P-loop containing nucleoside triphosphate hydrolases"/>
    <property type="match status" value="1"/>
</dbReference>
<evidence type="ECO:0000313" key="2">
    <source>
        <dbReference type="Proteomes" id="UP000033869"/>
    </source>
</evidence>
<comment type="caution">
    <text evidence="1">The sequence shown here is derived from an EMBL/GenBank/DDBJ whole genome shotgun (WGS) entry which is preliminary data.</text>
</comment>
<protein>
    <submittedName>
        <fullName evidence="1">Polymerase III, delta-prime subunit protein</fullName>
    </submittedName>
</protein>
<accession>A0A0G0Z766</accession>
<dbReference type="PANTHER" id="PTHR11669">
    <property type="entry name" value="REPLICATION FACTOR C / DNA POLYMERASE III GAMMA-TAU SUBUNIT"/>
    <property type="match status" value="1"/>
</dbReference>
<dbReference type="InterPro" id="IPR027417">
    <property type="entry name" value="P-loop_NTPase"/>
</dbReference>
<evidence type="ECO:0000313" key="1">
    <source>
        <dbReference type="EMBL" id="KKS08873.1"/>
    </source>
</evidence>
<dbReference type="PATRIC" id="fig|1618344.3.peg.1015"/>
<dbReference type="GO" id="GO:0006261">
    <property type="term" value="P:DNA-templated DNA replication"/>
    <property type="evidence" value="ECO:0007669"/>
    <property type="project" value="TreeGrafter"/>
</dbReference>
<dbReference type="InterPro" id="IPR050238">
    <property type="entry name" value="DNA_Rep/Repair_Clamp_Loader"/>
</dbReference>
<dbReference type="Pfam" id="PF13177">
    <property type="entry name" value="DNA_pol3_delta2"/>
    <property type="match status" value="1"/>
</dbReference>
<dbReference type="AlphaFoldDB" id="A0A0G0Z766"/>
<dbReference type="EMBL" id="LCBL01000004">
    <property type="protein sequence ID" value="KKS08873.1"/>
    <property type="molecule type" value="Genomic_DNA"/>
</dbReference>
<dbReference type="Gene3D" id="3.40.50.300">
    <property type="entry name" value="P-loop containing nucleotide triphosphate hydrolases"/>
    <property type="match status" value="1"/>
</dbReference>
<sequence length="304" mass="34385">MITHKKDLENIINAKKQGGLNHAYLISGSEGMGKLDFAFMIAKVSICESGHACGSCEACQSIQKMSNPDLHYIKEGGSIKIEQIRDLKKILELKPYGYDKKIVIIPNIERITTEAANSLLKTLEEPSGSAIIILTAESAMNVLPTIKSRCQEIKLSPIDVKSLQEILENEYDILPEEVENIARLSGGKIRMAREMVENKTHEESLLFLKEIIETSFAGRFKKVQELAEREDIMTVLNQWEVSFRDLLLLKTGNNDLVSRRDLTFFPKYKVEEIVNILDNLKKTKEYVGGKLNNKLILESFVLNI</sequence>
<organism evidence="1 2">
    <name type="scientific">candidate division CPR2 bacterium GW2011_GWC1_41_48</name>
    <dbReference type="NCBI Taxonomy" id="1618344"/>
    <lineage>
        <taxon>Bacteria</taxon>
        <taxon>Bacteria division CPR2</taxon>
    </lineage>
</organism>
<dbReference type="PANTHER" id="PTHR11669:SF8">
    <property type="entry name" value="DNA POLYMERASE III SUBUNIT DELTA"/>
    <property type="match status" value="1"/>
</dbReference>
<dbReference type="Proteomes" id="UP000033869">
    <property type="component" value="Unassembled WGS sequence"/>
</dbReference>
<proteinExistence type="predicted"/>
<name>A0A0G0Z766_UNCC2</name>